<organism evidence="1 2">
    <name type="scientific">Funneliformis caledonium</name>
    <dbReference type="NCBI Taxonomy" id="1117310"/>
    <lineage>
        <taxon>Eukaryota</taxon>
        <taxon>Fungi</taxon>
        <taxon>Fungi incertae sedis</taxon>
        <taxon>Mucoromycota</taxon>
        <taxon>Glomeromycotina</taxon>
        <taxon>Glomeromycetes</taxon>
        <taxon>Glomerales</taxon>
        <taxon>Glomeraceae</taxon>
        <taxon>Funneliformis</taxon>
    </lineage>
</organism>
<protein>
    <submittedName>
        <fullName evidence="1">7080_t:CDS:1</fullName>
    </submittedName>
</protein>
<dbReference type="Proteomes" id="UP000789570">
    <property type="component" value="Unassembled WGS sequence"/>
</dbReference>
<accession>A0A9N8Z2G6</accession>
<dbReference type="AlphaFoldDB" id="A0A9N8Z2G6"/>
<proteinExistence type="predicted"/>
<gene>
    <name evidence="1" type="ORF">FCALED_LOCUS1762</name>
</gene>
<evidence type="ECO:0000313" key="2">
    <source>
        <dbReference type="Proteomes" id="UP000789570"/>
    </source>
</evidence>
<evidence type="ECO:0000313" key="1">
    <source>
        <dbReference type="EMBL" id="CAG8461432.1"/>
    </source>
</evidence>
<dbReference type="EMBL" id="CAJVPQ010000239">
    <property type="protein sequence ID" value="CAG8461432.1"/>
    <property type="molecule type" value="Genomic_DNA"/>
</dbReference>
<name>A0A9N8Z2G6_9GLOM</name>
<reference evidence="1" key="1">
    <citation type="submission" date="2021-06" db="EMBL/GenBank/DDBJ databases">
        <authorList>
            <person name="Kallberg Y."/>
            <person name="Tangrot J."/>
            <person name="Rosling A."/>
        </authorList>
    </citation>
    <scope>NUCLEOTIDE SEQUENCE</scope>
    <source>
        <strain evidence="1">UK204</strain>
    </source>
</reference>
<sequence>MGFLAFGLATIACGIRKQTFFKEDVFENLESGHKAIETKNPLLYYHTSQIKRTRYEKSETILILSNEDKLLGEDSVTEWLRGSPRDVEGTTIE</sequence>
<comment type="caution">
    <text evidence="1">The sequence shown here is derived from an EMBL/GenBank/DDBJ whole genome shotgun (WGS) entry which is preliminary data.</text>
</comment>
<keyword evidence="2" id="KW-1185">Reference proteome</keyword>